<evidence type="ECO:0000313" key="1">
    <source>
        <dbReference type="EMBL" id="MDS0280980.1"/>
    </source>
</evidence>
<dbReference type="InterPro" id="IPR038282">
    <property type="entry name" value="DUF2267_sf"/>
</dbReference>
<evidence type="ECO:0000313" key="2">
    <source>
        <dbReference type="Proteomes" id="UP001268864"/>
    </source>
</evidence>
<keyword evidence="2" id="KW-1185">Reference proteome</keyword>
<accession>A0ABU2FJP6</accession>
<name>A0ABU2FJP6_9EURY</name>
<dbReference type="InterPro" id="IPR018727">
    <property type="entry name" value="DUF2267"/>
</dbReference>
<dbReference type="Pfam" id="PF10025">
    <property type="entry name" value="DUF2267"/>
    <property type="match status" value="1"/>
</dbReference>
<dbReference type="RefSeq" id="WP_310898820.1">
    <property type="nucleotide sequence ID" value="NZ_JAMQOS010000001.1"/>
</dbReference>
<organism evidence="1 2">
    <name type="scientific">Haloarcula onubensis</name>
    <dbReference type="NCBI Taxonomy" id="2950539"/>
    <lineage>
        <taxon>Archaea</taxon>
        <taxon>Methanobacteriati</taxon>
        <taxon>Methanobacteriota</taxon>
        <taxon>Stenosarchaea group</taxon>
        <taxon>Halobacteria</taxon>
        <taxon>Halobacteriales</taxon>
        <taxon>Haloarculaceae</taxon>
        <taxon>Haloarcula</taxon>
    </lineage>
</organism>
<reference evidence="1 2" key="1">
    <citation type="submission" date="2022-06" db="EMBL/GenBank/DDBJ databases">
        <title>Halomicroarcula sp. a new haloarchaeum isolate from saline soil.</title>
        <authorList>
            <person name="Strakova D."/>
            <person name="Galisteo C."/>
            <person name="Sanchez-Porro C."/>
            <person name="Ventosa A."/>
        </authorList>
    </citation>
    <scope>NUCLEOTIDE SEQUENCE [LARGE SCALE GENOMIC DNA]</scope>
    <source>
        <strain evidence="1 2">S3CR25-11</strain>
    </source>
</reference>
<dbReference type="Gene3D" id="1.10.490.110">
    <property type="entry name" value="Uncharacterized conserved protein DUF2267"/>
    <property type="match status" value="1"/>
</dbReference>
<sequence>MNFDEFTGTAQHRLELAGTGETLRAIRAALLPLGERLPSGHAADLAASLPIEIKWYMTGGVHEHGQRFDWPEYLTRVSDIEGTDRADAAYHARVVIDLVSEVVPPSDFQQLRDELPGSEGAENWGNLFEVVDAGGWHEHD</sequence>
<gene>
    <name evidence="1" type="ORF">NDI86_02525</name>
</gene>
<proteinExistence type="predicted"/>
<protein>
    <submittedName>
        <fullName evidence="1">DUF2267 domain-containing protein</fullName>
    </submittedName>
</protein>
<dbReference type="Proteomes" id="UP001268864">
    <property type="component" value="Unassembled WGS sequence"/>
</dbReference>
<dbReference type="EMBL" id="JAMQOS010000001">
    <property type="protein sequence ID" value="MDS0280980.1"/>
    <property type="molecule type" value="Genomic_DNA"/>
</dbReference>
<comment type="caution">
    <text evidence="1">The sequence shown here is derived from an EMBL/GenBank/DDBJ whole genome shotgun (WGS) entry which is preliminary data.</text>
</comment>